<sequence length="230" mass="24933">MGGWTYAMGGPWACRGRCCHGGAAEWLAAMTGHRSRPGCAPWQRFGNPTPFMPPWGGRAEPWAGPSGPWAGPAGGPRRGRQARRGHARAAILALLGEQRMNGYQIIQEIAKRSGGAWQPGPGAIYPTLQQLEDEGLVRAEEDAGRRDYVLTDEGRAYLEGHPEEVAAPWMAMSAADDGEHALRPLIGQVASAMWQILASGSPEQQAQTREALVQLRRRLYAILSDDDKGE</sequence>
<organism evidence="3 4">
    <name type="scientific">Microlunatus panaciterrae</name>
    <dbReference type="NCBI Taxonomy" id="400768"/>
    <lineage>
        <taxon>Bacteria</taxon>
        <taxon>Bacillati</taxon>
        <taxon>Actinomycetota</taxon>
        <taxon>Actinomycetes</taxon>
        <taxon>Propionibacteriales</taxon>
        <taxon>Propionibacteriaceae</taxon>
        <taxon>Microlunatus</taxon>
    </lineage>
</organism>
<dbReference type="SUPFAM" id="SSF46785">
    <property type="entry name" value="Winged helix' DNA-binding domain"/>
    <property type="match status" value="1"/>
</dbReference>
<comment type="caution">
    <text evidence="3">The sequence shown here is derived from an EMBL/GenBank/DDBJ whole genome shotgun (WGS) entry which is preliminary data.</text>
</comment>
<protein>
    <submittedName>
        <fullName evidence="3">DNA-binding PadR family transcriptional regulator</fullName>
    </submittedName>
</protein>
<dbReference type="RefSeq" id="WP_204916800.1">
    <property type="nucleotide sequence ID" value="NZ_JAFBCF010000001.1"/>
</dbReference>
<dbReference type="PANTHER" id="PTHR43252:SF2">
    <property type="entry name" value="TRANSCRIPTION REGULATOR, PADR-LIKE FAMILY"/>
    <property type="match status" value="1"/>
</dbReference>
<dbReference type="Gene3D" id="1.10.10.10">
    <property type="entry name" value="Winged helix-like DNA-binding domain superfamily/Winged helix DNA-binding domain"/>
    <property type="match status" value="1"/>
</dbReference>
<dbReference type="InterPro" id="IPR005149">
    <property type="entry name" value="Tscrpt_reg_PadR_N"/>
</dbReference>
<dbReference type="Proteomes" id="UP000704762">
    <property type="component" value="Unassembled WGS sequence"/>
</dbReference>
<evidence type="ECO:0000256" key="1">
    <source>
        <dbReference type="SAM" id="MobiDB-lite"/>
    </source>
</evidence>
<keyword evidence="4" id="KW-1185">Reference proteome</keyword>
<dbReference type="InterPro" id="IPR036390">
    <property type="entry name" value="WH_DNA-bd_sf"/>
</dbReference>
<dbReference type="EMBL" id="JAFBCF010000001">
    <property type="protein sequence ID" value="MBM7798226.1"/>
    <property type="molecule type" value="Genomic_DNA"/>
</dbReference>
<evidence type="ECO:0000259" key="2">
    <source>
        <dbReference type="Pfam" id="PF03551"/>
    </source>
</evidence>
<dbReference type="InterPro" id="IPR011991">
    <property type="entry name" value="ArsR-like_HTH"/>
</dbReference>
<keyword evidence="3" id="KW-0238">DNA-binding</keyword>
<accession>A0ABS2RJ41</accession>
<feature type="region of interest" description="Disordered" evidence="1">
    <location>
        <begin position="63"/>
        <end position="83"/>
    </location>
</feature>
<reference evidence="3 4" key="1">
    <citation type="submission" date="2021-01" db="EMBL/GenBank/DDBJ databases">
        <title>Sequencing the genomes of 1000 actinobacteria strains.</title>
        <authorList>
            <person name="Klenk H.-P."/>
        </authorList>
    </citation>
    <scope>NUCLEOTIDE SEQUENCE [LARGE SCALE GENOMIC DNA]</scope>
    <source>
        <strain evidence="3 4">DSM 18662</strain>
    </source>
</reference>
<gene>
    <name evidence="3" type="ORF">JOE57_001147</name>
</gene>
<proteinExistence type="predicted"/>
<evidence type="ECO:0000313" key="4">
    <source>
        <dbReference type="Proteomes" id="UP000704762"/>
    </source>
</evidence>
<dbReference type="InterPro" id="IPR036388">
    <property type="entry name" value="WH-like_DNA-bd_sf"/>
</dbReference>
<dbReference type="CDD" id="cd00090">
    <property type="entry name" value="HTH_ARSR"/>
    <property type="match status" value="1"/>
</dbReference>
<feature type="domain" description="Transcription regulator PadR N-terminal" evidence="2">
    <location>
        <begin position="91"/>
        <end position="159"/>
    </location>
</feature>
<evidence type="ECO:0000313" key="3">
    <source>
        <dbReference type="EMBL" id="MBM7798226.1"/>
    </source>
</evidence>
<dbReference type="GO" id="GO:0003677">
    <property type="term" value="F:DNA binding"/>
    <property type="evidence" value="ECO:0007669"/>
    <property type="project" value="UniProtKB-KW"/>
</dbReference>
<dbReference type="PANTHER" id="PTHR43252">
    <property type="entry name" value="TRANSCRIPTIONAL REGULATOR YQJI"/>
    <property type="match status" value="1"/>
</dbReference>
<name>A0ABS2RJ41_9ACTN</name>
<dbReference type="Pfam" id="PF03551">
    <property type="entry name" value="PadR"/>
    <property type="match status" value="1"/>
</dbReference>